<dbReference type="Pfam" id="PF00188">
    <property type="entry name" value="CAP"/>
    <property type="match status" value="1"/>
</dbReference>
<name>S8A771_DACHA</name>
<dbReference type="OrthoDB" id="337038at2759"/>
<sequence length="262" mass="28730">MKSTLLLATLLASFGSLILATPLDIDLSRRAPAISGPFKPESEIQKVILDIHNELRAKHGVPPLTWSSAHAKFAQDNSPNCEAKHTAQTILHTASLGENYYKGGSEAAFPVASMTRRWYDDELKGYNFQNPNGISGHGHLTQILWKDTKEVGCAVRKCGQEIFLKCNYKPMGNYNTQIQSNLKAQVPPPLSGGQTPQTGSTTQQQPAPGYPRQDANGRTPTQQDPNSNRQYPNPQRSPSGSQQNGYLFQKGNYGGRTQLPVN</sequence>
<comment type="caution">
    <text evidence="4">The sequence shown here is derived from an EMBL/GenBank/DDBJ whole genome shotgun (WGS) entry which is preliminary data.</text>
</comment>
<evidence type="ECO:0000313" key="4">
    <source>
        <dbReference type="EMBL" id="EPS38704.1"/>
    </source>
</evidence>
<evidence type="ECO:0000313" key="5">
    <source>
        <dbReference type="Proteomes" id="UP000015100"/>
    </source>
</evidence>
<dbReference type="InterPro" id="IPR035940">
    <property type="entry name" value="CAP_sf"/>
</dbReference>
<keyword evidence="2" id="KW-0732">Signal</keyword>
<keyword evidence="5" id="KW-1185">Reference proteome</keyword>
<feature type="region of interest" description="Disordered" evidence="1">
    <location>
        <begin position="183"/>
        <end position="262"/>
    </location>
</feature>
<dbReference type="Gene3D" id="3.40.33.10">
    <property type="entry name" value="CAP"/>
    <property type="match status" value="1"/>
</dbReference>
<dbReference type="SMART" id="SM00198">
    <property type="entry name" value="SCP"/>
    <property type="match status" value="1"/>
</dbReference>
<dbReference type="eggNOG" id="KOG3017">
    <property type="taxonomic scope" value="Eukaryota"/>
</dbReference>
<evidence type="ECO:0000256" key="1">
    <source>
        <dbReference type="SAM" id="MobiDB-lite"/>
    </source>
</evidence>
<dbReference type="GO" id="GO:0005576">
    <property type="term" value="C:extracellular region"/>
    <property type="evidence" value="ECO:0007669"/>
    <property type="project" value="InterPro"/>
</dbReference>
<feature type="signal peptide" evidence="2">
    <location>
        <begin position="1"/>
        <end position="20"/>
    </location>
</feature>
<dbReference type="EMBL" id="AQGS01000532">
    <property type="protein sequence ID" value="EPS38704.1"/>
    <property type="molecule type" value="Genomic_DNA"/>
</dbReference>
<proteinExistence type="predicted"/>
<dbReference type="Proteomes" id="UP000015100">
    <property type="component" value="Unassembled WGS sequence"/>
</dbReference>
<feature type="chain" id="PRO_5004560376" description="SCP domain-containing protein" evidence="2">
    <location>
        <begin position="21"/>
        <end position="262"/>
    </location>
</feature>
<dbReference type="AlphaFoldDB" id="S8A771"/>
<dbReference type="OMA" id="NCEAKHT"/>
<feature type="compositionally biased region" description="Low complexity" evidence="1">
    <location>
        <begin position="191"/>
        <end position="207"/>
    </location>
</feature>
<dbReference type="PRINTS" id="PR00837">
    <property type="entry name" value="V5TPXLIKE"/>
</dbReference>
<evidence type="ECO:0000259" key="3">
    <source>
        <dbReference type="SMART" id="SM00198"/>
    </source>
</evidence>
<organism evidence="4 5">
    <name type="scientific">Dactylellina haptotyla (strain CBS 200.50)</name>
    <name type="common">Nematode-trapping fungus</name>
    <name type="synonym">Monacrosporium haptotylum</name>
    <dbReference type="NCBI Taxonomy" id="1284197"/>
    <lineage>
        <taxon>Eukaryota</taxon>
        <taxon>Fungi</taxon>
        <taxon>Dikarya</taxon>
        <taxon>Ascomycota</taxon>
        <taxon>Pezizomycotina</taxon>
        <taxon>Orbiliomycetes</taxon>
        <taxon>Orbiliales</taxon>
        <taxon>Orbiliaceae</taxon>
        <taxon>Dactylellina</taxon>
    </lineage>
</organism>
<evidence type="ECO:0000256" key="2">
    <source>
        <dbReference type="SAM" id="SignalP"/>
    </source>
</evidence>
<feature type="compositionally biased region" description="Polar residues" evidence="1">
    <location>
        <begin position="216"/>
        <end position="246"/>
    </location>
</feature>
<dbReference type="SUPFAM" id="SSF55797">
    <property type="entry name" value="PR-1-like"/>
    <property type="match status" value="1"/>
</dbReference>
<gene>
    <name evidence="4" type="ORF">H072_7512</name>
</gene>
<dbReference type="InterPro" id="IPR018244">
    <property type="entry name" value="Allrgn_V5/Tpx1_CS"/>
</dbReference>
<dbReference type="PROSITE" id="PS01010">
    <property type="entry name" value="CRISP_2"/>
    <property type="match status" value="1"/>
</dbReference>
<accession>S8A771</accession>
<feature type="domain" description="SCP" evidence="3">
    <location>
        <begin position="43"/>
        <end position="176"/>
    </location>
</feature>
<dbReference type="HOGENOM" id="CLU_1061817_0_0_1"/>
<dbReference type="InterPro" id="IPR014044">
    <property type="entry name" value="CAP_dom"/>
</dbReference>
<dbReference type="InterPro" id="IPR001283">
    <property type="entry name" value="CRISP-related"/>
</dbReference>
<dbReference type="PANTHER" id="PTHR10334">
    <property type="entry name" value="CYSTEINE-RICH SECRETORY PROTEIN-RELATED"/>
    <property type="match status" value="1"/>
</dbReference>
<reference evidence="4 5" key="1">
    <citation type="journal article" date="2013" name="PLoS Genet.">
        <title>Genomic mechanisms accounting for the adaptation to parasitism in nematode-trapping fungi.</title>
        <authorList>
            <person name="Meerupati T."/>
            <person name="Andersson K.M."/>
            <person name="Friman E."/>
            <person name="Kumar D."/>
            <person name="Tunlid A."/>
            <person name="Ahren D."/>
        </authorList>
    </citation>
    <scope>NUCLEOTIDE SEQUENCE [LARGE SCALE GENOMIC DNA]</scope>
    <source>
        <strain evidence="4 5">CBS 200.50</strain>
    </source>
</reference>
<reference evidence="5" key="2">
    <citation type="submission" date="2013-04" db="EMBL/GenBank/DDBJ databases">
        <title>Genomic mechanisms accounting for the adaptation to parasitism in nematode-trapping fungi.</title>
        <authorList>
            <person name="Ahren D.G."/>
        </authorList>
    </citation>
    <scope>NUCLEOTIDE SEQUENCE [LARGE SCALE GENOMIC DNA]</scope>
    <source>
        <strain evidence="5">CBS 200.50</strain>
    </source>
</reference>
<protein>
    <recommendedName>
        <fullName evidence="3">SCP domain-containing protein</fullName>
    </recommendedName>
</protein>
<dbReference type="STRING" id="1284197.S8A771"/>